<keyword evidence="7" id="KW-1185">Reference proteome</keyword>
<comment type="similarity">
    <text evidence="1 3">Belongs to the ETS family.</text>
</comment>
<name>A0A9D4GQN6_DREPO</name>
<keyword evidence="2 3" id="KW-0238">DNA-binding</keyword>
<dbReference type="OrthoDB" id="10067219at2759"/>
<dbReference type="PANTHER" id="PTHR11849">
    <property type="entry name" value="ETS"/>
    <property type="match status" value="1"/>
</dbReference>
<evidence type="ECO:0000313" key="6">
    <source>
        <dbReference type="EMBL" id="KAH3819779.1"/>
    </source>
</evidence>
<comment type="caution">
    <text evidence="6">The sequence shown here is derived from an EMBL/GenBank/DDBJ whole genome shotgun (WGS) entry which is preliminary data.</text>
</comment>
<dbReference type="EMBL" id="JAIWYP010000005">
    <property type="protein sequence ID" value="KAH3819779.1"/>
    <property type="molecule type" value="Genomic_DNA"/>
</dbReference>
<dbReference type="PROSITE" id="PS50061">
    <property type="entry name" value="ETS_DOMAIN_3"/>
    <property type="match status" value="1"/>
</dbReference>
<evidence type="ECO:0000313" key="7">
    <source>
        <dbReference type="Proteomes" id="UP000828390"/>
    </source>
</evidence>
<feature type="domain" description="ETS" evidence="5">
    <location>
        <begin position="73"/>
        <end position="153"/>
    </location>
</feature>
<comment type="subcellular location">
    <subcellularLocation>
        <location evidence="3">Nucleus</location>
    </subcellularLocation>
</comment>
<feature type="region of interest" description="Disordered" evidence="4">
    <location>
        <begin position="290"/>
        <end position="323"/>
    </location>
</feature>
<dbReference type="PROSITE" id="PS00345">
    <property type="entry name" value="ETS_DOMAIN_1"/>
    <property type="match status" value="1"/>
</dbReference>
<keyword evidence="3" id="KW-0539">Nucleus</keyword>
<dbReference type="GO" id="GO:0000981">
    <property type="term" value="F:DNA-binding transcription factor activity, RNA polymerase II-specific"/>
    <property type="evidence" value="ECO:0007669"/>
    <property type="project" value="TreeGrafter"/>
</dbReference>
<dbReference type="GO" id="GO:0043565">
    <property type="term" value="F:sequence-specific DNA binding"/>
    <property type="evidence" value="ECO:0007669"/>
    <property type="project" value="InterPro"/>
</dbReference>
<dbReference type="AlphaFoldDB" id="A0A9D4GQN6"/>
<dbReference type="SMART" id="SM00413">
    <property type="entry name" value="ETS"/>
    <property type="match status" value="1"/>
</dbReference>
<gene>
    <name evidence="6" type="ORF">DPMN_121523</name>
</gene>
<dbReference type="Proteomes" id="UP000828390">
    <property type="component" value="Unassembled WGS sequence"/>
</dbReference>
<dbReference type="Pfam" id="PF00178">
    <property type="entry name" value="Ets"/>
    <property type="match status" value="1"/>
</dbReference>
<dbReference type="GO" id="GO:0030154">
    <property type="term" value="P:cell differentiation"/>
    <property type="evidence" value="ECO:0007669"/>
    <property type="project" value="TreeGrafter"/>
</dbReference>
<proteinExistence type="inferred from homology"/>
<reference evidence="6" key="1">
    <citation type="journal article" date="2019" name="bioRxiv">
        <title>The Genome of the Zebra Mussel, Dreissena polymorpha: A Resource for Invasive Species Research.</title>
        <authorList>
            <person name="McCartney M.A."/>
            <person name="Auch B."/>
            <person name="Kono T."/>
            <person name="Mallez S."/>
            <person name="Zhang Y."/>
            <person name="Obille A."/>
            <person name="Becker A."/>
            <person name="Abrahante J.E."/>
            <person name="Garbe J."/>
            <person name="Badalamenti J.P."/>
            <person name="Herman A."/>
            <person name="Mangelson H."/>
            <person name="Liachko I."/>
            <person name="Sullivan S."/>
            <person name="Sone E.D."/>
            <person name="Koren S."/>
            <person name="Silverstein K.A.T."/>
            <person name="Beckman K.B."/>
            <person name="Gohl D.M."/>
        </authorList>
    </citation>
    <scope>NUCLEOTIDE SEQUENCE</scope>
    <source>
        <strain evidence="6">Duluth1</strain>
        <tissue evidence="6">Whole animal</tissue>
    </source>
</reference>
<dbReference type="InterPro" id="IPR036390">
    <property type="entry name" value="WH_DNA-bd_sf"/>
</dbReference>
<dbReference type="Gene3D" id="1.10.10.10">
    <property type="entry name" value="Winged helix-like DNA-binding domain superfamily/Winged helix DNA-binding domain"/>
    <property type="match status" value="1"/>
</dbReference>
<sequence>MIPLSPGIEGLSPPPYCRCHRFIFYPFLAEPSFCHVTSTYPDLTSSVDYETGLATLAESSVDSSQFRLMDSNITLWQFLLDLLVSNKHKELIQWTNNEGEFKLLNPEEVAHLWGQRKNKQNMNYDKLSRALRYYYDKNIIKKVMGQKFMYKFVSFPEIVKTETKVPFKQKMETLAQEYGQQTYPHLASYNSAAVKSSAQNAMSGYIKTEDSSSNDSDSFLKTSARKPHAYNGYLKQEQLTVNQSQAAQDFSSASMPVLPISVVSTHCSVIASSSQSFNNYTEAKFTSVASTQNNQNISKSSTKPKPGPLTLNVSANPTPPPPHHPVVQTTITEPSPGPILSPKFFPVHTPFALFPPRTPLPLHFWSSLSPITTISPRMPSSSSAFQFPNGSGAQLTLPNFSAIEGLHSPVVSTPSKKIPVQS</sequence>
<reference evidence="6" key="2">
    <citation type="submission" date="2020-11" db="EMBL/GenBank/DDBJ databases">
        <authorList>
            <person name="McCartney M.A."/>
            <person name="Auch B."/>
            <person name="Kono T."/>
            <person name="Mallez S."/>
            <person name="Becker A."/>
            <person name="Gohl D.M."/>
            <person name="Silverstein K.A.T."/>
            <person name="Koren S."/>
            <person name="Bechman K.B."/>
            <person name="Herman A."/>
            <person name="Abrahante J.E."/>
            <person name="Garbe J."/>
        </authorList>
    </citation>
    <scope>NUCLEOTIDE SEQUENCE</scope>
    <source>
        <strain evidence="6">Duluth1</strain>
        <tissue evidence="6">Whole animal</tissue>
    </source>
</reference>
<dbReference type="InterPro" id="IPR000418">
    <property type="entry name" value="Ets_dom"/>
</dbReference>
<dbReference type="GO" id="GO:0005634">
    <property type="term" value="C:nucleus"/>
    <property type="evidence" value="ECO:0007669"/>
    <property type="project" value="UniProtKB-SubCell"/>
</dbReference>
<organism evidence="6 7">
    <name type="scientific">Dreissena polymorpha</name>
    <name type="common">Zebra mussel</name>
    <name type="synonym">Mytilus polymorpha</name>
    <dbReference type="NCBI Taxonomy" id="45954"/>
    <lineage>
        <taxon>Eukaryota</taxon>
        <taxon>Metazoa</taxon>
        <taxon>Spiralia</taxon>
        <taxon>Lophotrochozoa</taxon>
        <taxon>Mollusca</taxon>
        <taxon>Bivalvia</taxon>
        <taxon>Autobranchia</taxon>
        <taxon>Heteroconchia</taxon>
        <taxon>Euheterodonta</taxon>
        <taxon>Imparidentia</taxon>
        <taxon>Neoheterodontei</taxon>
        <taxon>Myida</taxon>
        <taxon>Dreissenoidea</taxon>
        <taxon>Dreissenidae</taxon>
        <taxon>Dreissena</taxon>
    </lineage>
</organism>
<protein>
    <recommendedName>
        <fullName evidence="5">ETS domain-containing protein</fullName>
    </recommendedName>
</protein>
<accession>A0A9D4GQN6</accession>
<evidence type="ECO:0000256" key="4">
    <source>
        <dbReference type="SAM" id="MobiDB-lite"/>
    </source>
</evidence>
<evidence type="ECO:0000256" key="1">
    <source>
        <dbReference type="ARBA" id="ARBA00005562"/>
    </source>
</evidence>
<dbReference type="PRINTS" id="PR00454">
    <property type="entry name" value="ETSDOMAIN"/>
</dbReference>
<feature type="compositionally biased region" description="Polar residues" evidence="4">
    <location>
        <begin position="290"/>
        <end position="303"/>
    </location>
</feature>
<dbReference type="InterPro" id="IPR046328">
    <property type="entry name" value="ETS_fam"/>
</dbReference>
<evidence type="ECO:0000256" key="3">
    <source>
        <dbReference type="RuleBase" id="RU004019"/>
    </source>
</evidence>
<dbReference type="SUPFAM" id="SSF46785">
    <property type="entry name" value="Winged helix' DNA-binding domain"/>
    <property type="match status" value="1"/>
</dbReference>
<dbReference type="PROSITE" id="PS00346">
    <property type="entry name" value="ETS_DOMAIN_2"/>
    <property type="match status" value="1"/>
</dbReference>
<evidence type="ECO:0000256" key="2">
    <source>
        <dbReference type="ARBA" id="ARBA00023125"/>
    </source>
</evidence>
<dbReference type="PANTHER" id="PTHR11849:SF133">
    <property type="entry name" value="ETS DOMAIN-CONTAINING PROTEIN"/>
    <property type="match status" value="1"/>
</dbReference>
<dbReference type="InterPro" id="IPR036388">
    <property type="entry name" value="WH-like_DNA-bd_sf"/>
</dbReference>
<evidence type="ECO:0000259" key="5">
    <source>
        <dbReference type="PROSITE" id="PS50061"/>
    </source>
</evidence>